<feature type="compositionally biased region" description="Pro residues" evidence="1">
    <location>
        <begin position="74"/>
        <end position="84"/>
    </location>
</feature>
<feature type="compositionally biased region" description="Pro residues" evidence="1">
    <location>
        <begin position="181"/>
        <end position="190"/>
    </location>
</feature>
<feature type="chain" id="PRO_5028928230" evidence="2">
    <location>
        <begin position="18"/>
        <end position="297"/>
    </location>
</feature>
<feature type="region of interest" description="Disordered" evidence="1">
    <location>
        <begin position="167"/>
        <end position="206"/>
    </location>
</feature>
<dbReference type="AlphaFoldDB" id="A0A7C8I451"/>
<sequence length="297" mass="31235">MAAAMLEVAVVVASSCAGTDDAVARTTPPPPPPPPLPRSTVFCFGLCANSLLKRVNLSIGDLPSTLTPAQCANRPPPSPLPRPDSTPSCTCLGRPPPSQVASTAAAAAALTTARPPAASPRHRWKVPSCQHRHKRRPTASGSSRPQSSLALPLFTLPASRLLPRCPAPPVTVHSPSSSASTPPPPAPTLPIPRHRSRRARLSRPAYRSHSSLPAAWEARRGSFRDFNHDCTPAAHPSPTTARTPALARSHSVSASFLRAGLNAGRSTQSLLRLCHSPPAIGAARVPRQRPFEQPAHA</sequence>
<reference evidence="3 4" key="1">
    <citation type="submission" date="2020-01" db="EMBL/GenBank/DDBJ databases">
        <authorList>
            <consortium name="DOE Joint Genome Institute"/>
            <person name="Haridas S."/>
            <person name="Albert R."/>
            <person name="Binder M."/>
            <person name="Bloem J."/>
            <person name="Labutti K."/>
            <person name="Salamov A."/>
            <person name="Andreopoulos B."/>
            <person name="Baker S.E."/>
            <person name="Barry K."/>
            <person name="Bills G."/>
            <person name="Bluhm B.H."/>
            <person name="Cannon C."/>
            <person name="Castanera R."/>
            <person name="Culley D.E."/>
            <person name="Daum C."/>
            <person name="Ezra D."/>
            <person name="Gonzalez J.B."/>
            <person name="Henrissat B."/>
            <person name="Kuo A."/>
            <person name="Liang C."/>
            <person name="Lipzen A."/>
            <person name="Lutzoni F."/>
            <person name="Magnuson J."/>
            <person name="Mondo S."/>
            <person name="Nolan M."/>
            <person name="Ohm R."/>
            <person name="Pangilinan J."/>
            <person name="Park H.-J.H."/>
            <person name="Ramirez L."/>
            <person name="Alfaro M."/>
            <person name="Sun H."/>
            <person name="Tritt A."/>
            <person name="Yoshinaga Y."/>
            <person name="Zwiers L.-H.L."/>
            <person name="Turgeon B.G."/>
            <person name="Goodwin S.B."/>
            <person name="Spatafora J.W."/>
            <person name="Crous P.W."/>
            <person name="Grigoriev I.V."/>
        </authorList>
    </citation>
    <scope>NUCLEOTIDE SEQUENCE [LARGE SCALE GENOMIC DNA]</scope>
    <source>
        <strain evidence="3 4">CBS 611.86</strain>
    </source>
</reference>
<dbReference type="Proteomes" id="UP000481861">
    <property type="component" value="Unassembled WGS sequence"/>
</dbReference>
<evidence type="ECO:0000256" key="2">
    <source>
        <dbReference type="SAM" id="SignalP"/>
    </source>
</evidence>
<keyword evidence="4" id="KW-1185">Reference proteome</keyword>
<feature type="signal peptide" evidence="2">
    <location>
        <begin position="1"/>
        <end position="17"/>
    </location>
</feature>
<protein>
    <submittedName>
        <fullName evidence="3">Uncharacterized protein</fullName>
    </submittedName>
</protein>
<evidence type="ECO:0000256" key="1">
    <source>
        <dbReference type="SAM" id="MobiDB-lite"/>
    </source>
</evidence>
<feature type="region of interest" description="Disordered" evidence="1">
    <location>
        <begin position="66"/>
        <end position="149"/>
    </location>
</feature>
<evidence type="ECO:0000313" key="3">
    <source>
        <dbReference type="EMBL" id="KAF2870428.1"/>
    </source>
</evidence>
<feature type="compositionally biased region" description="Polar residues" evidence="1">
    <location>
        <begin position="139"/>
        <end position="149"/>
    </location>
</feature>
<gene>
    <name evidence="3" type="ORF">BDV95DRAFT_639960</name>
</gene>
<evidence type="ECO:0000313" key="4">
    <source>
        <dbReference type="Proteomes" id="UP000481861"/>
    </source>
</evidence>
<organism evidence="3 4">
    <name type="scientific">Massariosphaeria phaeospora</name>
    <dbReference type="NCBI Taxonomy" id="100035"/>
    <lineage>
        <taxon>Eukaryota</taxon>
        <taxon>Fungi</taxon>
        <taxon>Dikarya</taxon>
        <taxon>Ascomycota</taxon>
        <taxon>Pezizomycotina</taxon>
        <taxon>Dothideomycetes</taxon>
        <taxon>Pleosporomycetidae</taxon>
        <taxon>Pleosporales</taxon>
        <taxon>Pleosporales incertae sedis</taxon>
        <taxon>Massariosphaeria</taxon>
    </lineage>
</organism>
<proteinExistence type="predicted"/>
<name>A0A7C8I451_9PLEO</name>
<accession>A0A7C8I451</accession>
<feature type="compositionally biased region" description="Low complexity" evidence="1">
    <location>
        <begin position="170"/>
        <end position="180"/>
    </location>
</feature>
<feature type="compositionally biased region" description="Basic residues" evidence="1">
    <location>
        <begin position="120"/>
        <end position="137"/>
    </location>
</feature>
<feature type="compositionally biased region" description="Basic residues" evidence="1">
    <location>
        <begin position="192"/>
        <end position="201"/>
    </location>
</feature>
<keyword evidence="2" id="KW-0732">Signal</keyword>
<feature type="compositionally biased region" description="Low complexity" evidence="1">
    <location>
        <begin position="99"/>
        <end position="116"/>
    </location>
</feature>
<dbReference type="EMBL" id="JAADJZ010000014">
    <property type="protein sequence ID" value="KAF2870428.1"/>
    <property type="molecule type" value="Genomic_DNA"/>
</dbReference>
<comment type="caution">
    <text evidence="3">The sequence shown here is derived from an EMBL/GenBank/DDBJ whole genome shotgun (WGS) entry which is preliminary data.</text>
</comment>